<evidence type="ECO:0000256" key="1">
    <source>
        <dbReference type="SAM" id="MobiDB-lite"/>
    </source>
</evidence>
<feature type="compositionally biased region" description="Low complexity" evidence="1">
    <location>
        <begin position="292"/>
        <end position="301"/>
    </location>
</feature>
<dbReference type="AlphaFoldDB" id="A0A8B8TVT6"/>
<feature type="compositionally biased region" description="Basic residues" evidence="1">
    <location>
        <begin position="143"/>
        <end position="155"/>
    </location>
</feature>
<gene>
    <name evidence="3" type="primary">LOC116666691</name>
</gene>
<feature type="region of interest" description="Disordered" evidence="1">
    <location>
        <begin position="1"/>
        <end position="367"/>
    </location>
</feature>
<evidence type="ECO:0000313" key="2">
    <source>
        <dbReference type="Proteomes" id="UP000694856"/>
    </source>
</evidence>
<keyword evidence="2" id="KW-1185">Reference proteome</keyword>
<evidence type="ECO:0000313" key="3">
    <source>
        <dbReference type="RefSeq" id="XP_032346414.1"/>
    </source>
</evidence>
<protein>
    <submittedName>
        <fullName evidence="3">LOW QUALITY PROTEIN: translation initiation factor IF-2-like</fullName>
    </submittedName>
</protein>
<feature type="compositionally biased region" description="Low complexity" evidence="1">
    <location>
        <begin position="268"/>
        <end position="280"/>
    </location>
</feature>
<accession>A0A8B8TVT6</accession>
<feature type="compositionally biased region" description="Low complexity" evidence="1">
    <location>
        <begin position="61"/>
        <end position="91"/>
    </location>
</feature>
<dbReference type="KEGG" id="cfr:116666691"/>
<feature type="compositionally biased region" description="Low complexity" evidence="1">
    <location>
        <begin position="313"/>
        <end position="326"/>
    </location>
</feature>
<reference evidence="3" key="1">
    <citation type="submission" date="2025-08" db="UniProtKB">
        <authorList>
            <consortium name="RefSeq"/>
        </authorList>
    </citation>
    <scope>IDENTIFICATION</scope>
    <source>
        <tissue evidence="3">Ear skin</tissue>
    </source>
</reference>
<name>A0A8B8TVT6_CAMFR</name>
<feature type="compositionally biased region" description="Gly residues" evidence="1">
    <location>
        <begin position="200"/>
        <end position="209"/>
    </location>
</feature>
<feature type="compositionally biased region" description="Low complexity" evidence="1">
    <location>
        <begin position="113"/>
        <end position="138"/>
    </location>
</feature>
<dbReference type="Proteomes" id="UP000694856">
    <property type="component" value="Chromosome 10"/>
</dbReference>
<feature type="compositionally biased region" description="Basic and acidic residues" evidence="1">
    <location>
        <begin position="156"/>
        <end position="166"/>
    </location>
</feature>
<feature type="compositionally biased region" description="Low complexity" evidence="1">
    <location>
        <begin position="210"/>
        <end position="219"/>
    </location>
</feature>
<proteinExistence type="predicted"/>
<sequence>FLRSQNHAQAPTPLPPPGAPAASAPAKGRGRRRRKPAAGSPPRSAINHFARAPRAPPGILRSASGGAASRRPSGVRLSSASLLPSALPVPLRGRRGAFPTTVIFAKSKRKPRGFQGAGPQQARPPRASPQQAPAPRAGVPGSLRRRAPAPAGRRRVGSEAERRRGGGELTARLEAGGCVRGRARSRDSERALCSGRRRGGGGGCGGSGAGVRAARAGGARSRGRPSRPPRVAERVARVCLLATESASVQKERRRRGGRGKPERGEGAAGALLPGRSRGSGPPRPAVSEEARGPPAAAAPRALPRREPRRSRGRAAAAGRLVLSSGARPLRQKPCVQLPKGPPLRGSPSQDARTRHHKAPEAPEQRTKSQKYVWIGGRLPCSPPRSSGFLHQELPSEDLSAAARTAGSLLCPHLSPQEERPQEQTLNPRFQLCDSEHIPSPTGSPLLVKEGLGAATAQSSKHQRRTGPCTQPALVHWVLPREAGDTHLHGAGAAAGCWPQF</sequence>
<dbReference type="GeneID" id="116666691"/>
<feature type="non-terminal residue" evidence="3">
    <location>
        <position position="1"/>
    </location>
</feature>
<dbReference type="RefSeq" id="XP_032346414.1">
    <property type="nucleotide sequence ID" value="XM_032490523.1"/>
</dbReference>
<organism evidence="2 3">
    <name type="scientific">Camelus ferus</name>
    <name type="common">Wild bactrian camel</name>
    <name type="synonym">Camelus bactrianus ferus</name>
    <dbReference type="NCBI Taxonomy" id="419612"/>
    <lineage>
        <taxon>Eukaryota</taxon>
        <taxon>Metazoa</taxon>
        <taxon>Chordata</taxon>
        <taxon>Craniata</taxon>
        <taxon>Vertebrata</taxon>
        <taxon>Euteleostomi</taxon>
        <taxon>Mammalia</taxon>
        <taxon>Eutheria</taxon>
        <taxon>Laurasiatheria</taxon>
        <taxon>Artiodactyla</taxon>
        <taxon>Tylopoda</taxon>
        <taxon>Camelidae</taxon>
        <taxon>Camelus</taxon>
    </lineage>
</organism>